<dbReference type="AlphaFoldDB" id="A0AAP0EXF5"/>
<organism evidence="1 2">
    <name type="scientific">Stephania cephalantha</name>
    <dbReference type="NCBI Taxonomy" id="152367"/>
    <lineage>
        <taxon>Eukaryota</taxon>
        <taxon>Viridiplantae</taxon>
        <taxon>Streptophyta</taxon>
        <taxon>Embryophyta</taxon>
        <taxon>Tracheophyta</taxon>
        <taxon>Spermatophyta</taxon>
        <taxon>Magnoliopsida</taxon>
        <taxon>Ranunculales</taxon>
        <taxon>Menispermaceae</taxon>
        <taxon>Menispermoideae</taxon>
        <taxon>Cissampelideae</taxon>
        <taxon>Stephania</taxon>
    </lineage>
</organism>
<sequence length="93" mass="10223">MVSCIEESFLRRSAKILSRIKKRSEMTATVAPLGTLLLQSKFASATQIDSIDLDSAVPKAKHDIMRALDAANSFASPTNTYAKFIAVQFLMSR</sequence>
<evidence type="ECO:0000313" key="1">
    <source>
        <dbReference type="EMBL" id="KAK9100010.1"/>
    </source>
</evidence>
<reference evidence="1 2" key="1">
    <citation type="submission" date="2024-01" db="EMBL/GenBank/DDBJ databases">
        <title>Genome assemblies of Stephania.</title>
        <authorList>
            <person name="Yang L."/>
        </authorList>
    </citation>
    <scope>NUCLEOTIDE SEQUENCE [LARGE SCALE GENOMIC DNA]</scope>
    <source>
        <strain evidence="1">JXDWG</strain>
        <tissue evidence="1">Leaf</tissue>
    </source>
</reference>
<evidence type="ECO:0000313" key="2">
    <source>
        <dbReference type="Proteomes" id="UP001419268"/>
    </source>
</evidence>
<name>A0AAP0EXF5_9MAGN</name>
<gene>
    <name evidence="1" type="ORF">Scep_023440</name>
</gene>
<dbReference type="Proteomes" id="UP001419268">
    <property type="component" value="Unassembled WGS sequence"/>
</dbReference>
<keyword evidence="2" id="KW-1185">Reference proteome</keyword>
<accession>A0AAP0EXF5</accession>
<protein>
    <submittedName>
        <fullName evidence="1">Uncharacterized protein</fullName>
    </submittedName>
</protein>
<proteinExistence type="predicted"/>
<comment type="caution">
    <text evidence="1">The sequence shown here is derived from an EMBL/GenBank/DDBJ whole genome shotgun (WGS) entry which is preliminary data.</text>
</comment>
<dbReference type="EMBL" id="JBBNAG010000010">
    <property type="protein sequence ID" value="KAK9100010.1"/>
    <property type="molecule type" value="Genomic_DNA"/>
</dbReference>